<dbReference type="AlphaFoldDB" id="A0A9N8PAH5"/>
<dbReference type="InterPro" id="IPR002641">
    <property type="entry name" value="PNPLA_dom"/>
</dbReference>
<evidence type="ECO:0000313" key="8">
    <source>
        <dbReference type="Proteomes" id="UP000716446"/>
    </source>
</evidence>
<dbReference type="GO" id="GO:0019369">
    <property type="term" value="P:arachidonate metabolic process"/>
    <property type="evidence" value="ECO:0007669"/>
    <property type="project" value="TreeGrafter"/>
</dbReference>
<evidence type="ECO:0000256" key="3">
    <source>
        <dbReference type="ARBA" id="ARBA00023098"/>
    </source>
</evidence>
<dbReference type="Gene3D" id="3.40.1090.10">
    <property type="entry name" value="Cytosolic phospholipase A2 catalytic domain"/>
    <property type="match status" value="1"/>
</dbReference>
<keyword evidence="1" id="KW-0378">Hydrolase</keyword>
<evidence type="ECO:0000256" key="1">
    <source>
        <dbReference type="ARBA" id="ARBA00022801"/>
    </source>
</evidence>
<dbReference type="GO" id="GO:0047499">
    <property type="term" value="F:calcium-independent phospholipase A2 activity"/>
    <property type="evidence" value="ECO:0007669"/>
    <property type="project" value="TreeGrafter"/>
</dbReference>
<dbReference type="GO" id="GO:0016020">
    <property type="term" value="C:membrane"/>
    <property type="evidence" value="ECO:0007669"/>
    <property type="project" value="TreeGrafter"/>
</dbReference>
<dbReference type="Pfam" id="PF01734">
    <property type="entry name" value="Patatin"/>
    <property type="match status" value="1"/>
</dbReference>
<comment type="caution">
    <text evidence="4">Lacks conserved residue(s) required for the propagation of feature annotation.</text>
</comment>
<dbReference type="EMBL" id="CAIJEN010000006">
    <property type="protein sequence ID" value="CAD0087922.1"/>
    <property type="molecule type" value="Genomic_DNA"/>
</dbReference>
<proteinExistence type="predicted"/>
<dbReference type="SUPFAM" id="SSF52151">
    <property type="entry name" value="FabD/lysophospholipase-like"/>
    <property type="match status" value="1"/>
</dbReference>
<evidence type="ECO:0000256" key="5">
    <source>
        <dbReference type="SAM" id="MobiDB-lite"/>
    </source>
</evidence>
<name>A0A9N8PAH5_9PEZI</name>
<keyword evidence="2" id="KW-0442">Lipid degradation</keyword>
<keyword evidence="8" id="KW-1185">Reference proteome</keyword>
<dbReference type="PANTHER" id="PTHR24185">
    <property type="entry name" value="CALCIUM-INDEPENDENT PHOSPHOLIPASE A2-GAMMA"/>
    <property type="match status" value="1"/>
</dbReference>
<dbReference type="Proteomes" id="UP000716446">
    <property type="component" value="Unassembled WGS sequence"/>
</dbReference>
<reference evidence="7" key="1">
    <citation type="submission" date="2020-06" db="EMBL/GenBank/DDBJ databases">
        <authorList>
            <person name="Onetto C."/>
        </authorList>
    </citation>
    <scope>NUCLEOTIDE SEQUENCE</scope>
</reference>
<feature type="compositionally biased region" description="Polar residues" evidence="5">
    <location>
        <begin position="339"/>
        <end position="357"/>
    </location>
</feature>
<organism evidence="7 8">
    <name type="scientific">Aureobasidium vineae</name>
    <dbReference type="NCBI Taxonomy" id="2773715"/>
    <lineage>
        <taxon>Eukaryota</taxon>
        <taxon>Fungi</taxon>
        <taxon>Dikarya</taxon>
        <taxon>Ascomycota</taxon>
        <taxon>Pezizomycotina</taxon>
        <taxon>Dothideomycetes</taxon>
        <taxon>Dothideomycetidae</taxon>
        <taxon>Dothideales</taxon>
        <taxon>Saccotheciaceae</taxon>
        <taxon>Aureobasidium</taxon>
    </lineage>
</organism>
<feature type="domain" description="PNPLA" evidence="6">
    <location>
        <begin position="1"/>
        <end position="114"/>
    </location>
</feature>
<dbReference type="GO" id="GO:0016042">
    <property type="term" value="P:lipid catabolic process"/>
    <property type="evidence" value="ECO:0007669"/>
    <property type="project" value="UniProtKB-KW"/>
</dbReference>
<dbReference type="GO" id="GO:0046486">
    <property type="term" value="P:glycerolipid metabolic process"/>
    <property type="evidence" value="ECO:0007669"/>
    <property type="project" value="UniProtKB-ARBA"/>
</dbReference>
<evidence type="ECO:0000313" key="7">
    <source>
        <dbReference type="EMBL" id="CAD0087922.1"/>
    </source>
</evidence>
<dbReference type="PANTHER" id="PTHR24185:SF1">
    <property type="entry name" value="CALCIUM-INDEPENDENT PHOSPHOLIPASE A2-GAMMA"/>
    <property type="match status" value="1"/>
</dbReference>
<protein>
    <recommendedName>
        <fullName evidence="6">PNPLA domain-containing protein</fullName>
    </recommendedName>
</protein>
<dbReference type="InterPro" id="IPR016035">
    <property type="entry name" value="Acyl_Trfase/lysoPLipase"/>
</dbReference>
<feature type="short sequence motif" description="DGA/G" evidence="4">
    <location>
        <begin position="101"/>
        <end position="103"/>
    </location>
</feature>
<accession>A0A9N8PAH5</accession>
<evidence type="ECO:0000259" key="6">
    <source>
        <dbReference type="PROSITE" id="PS51635"/>
    </source>
</evidence>
<evidence type="ECO:0000256" key="2">
    <source>
        <dbReference type="ARBA" id="ARBA00022963"/>
    </source>
</evidence>
<comment type="caution">
    <text evidence="7">The sequence shown here is derived from an EMBL/GenBank/DDBJ whole genome shotgun (WGS) entry which is preliminary data.</text>
</comment>
<keyword evidence="3" id="KW-0443">Lipid metabolism</keyword>
<gene>
    <name evidence="7" type="ORF">AWRI4619_LOCUS5040</name>
</gene>
<feature type="region of interest" description="Disordered" evidence="5">
    <location>
        <begin position="323"/>
        <end position="365"/>
    </location>
</feature>
<evidence type="ECO:0000256" key="4">
    <source>
        <dbReference type="PROSITE-ProRule" id="PRU01161"/>
    </source>
</evidence>
<sequence length="402" mass="46161">MVYRDLGTKIFAKKQPLYFLGQNKYDYKKLEQFVKDDYRAQRVHMFRSYHNPTQPSDQDRNLFRVNLNDQKDERICEVARATSAAPYYFRSIKVSGLKYLDGGIMANNPSRHAWAEASSMHLNHPSGACPGGEPEGGIRFFVSIGTGKRAEEQIKSGKIRKALSLINKGVQSITETEEAHRWMQATVSNNDIYYRFNVETGLEDMRLDDCRIGQDEHNITYHEIKAAVDDYLQDSEVWARLENLAKRLVDNRRQKCRRQDRGYHGLCVPGPLYRTFDDRFHDGDRDEDVINSPVDPIRTRAGSVRRPANGAHELNTTVQEMPTSASVPELYPQSPPQSPTTWHDTPFQDQQEFSSNGAPRPQPPQAELFNMTLQLFLCMVAYSPAFVRITCSIQRWPHSLDI</sequence>
<dbReference type="PROSITE" id="PS51635">
    <property type="entry name" value="PNPLA"/>
    <property type="match status" value="1"/>
</dbReference>